<dbReference type="PANTHER" id="PTHR12436:SF3">
    <property type="entry name" value="GERMINAL-CENTER ASSOCIATED NUCLEAR PROTEIN"/>
    <property type="match status" value="1"/>
</dbReference>
<evidence type="ECO:0000259" key="2">
    <source>
        <dbReference type="Pfam" id="PF03399"/>
    </source>
</evidence>
<organism evidence="3 4">
    <name type="scientific">Podila minutissima</name>
    <dbReference type="NCBI Taxonomy" id="64525"/>
    <lineage>
        <taxon>Eukaryota</taxon>
        <taxon>Fungi</taxon>
        <taxon>Fungi incertae sedis</taxon>
        <taxon>Mucoromycota</taxon>
        <taxon>Mortierellomycotina</taxon>
        <taxon>Mortierellomycetes</taxon>
        <taxon>Mortierellales</taxon>
        <taxon>Mortierellaceae</taxon>
        <taxon>Podila</taxon>
    </lineage>
</organism>
<feature type="compositionally biased region" description="Low complexity" evidence="1">
    <location>
        <begin position="291"/>
        <end position="317"/>
    </location>
</feature>
<dbReference type="InterPro" id="IPR045107">
    <property type="entry name" value="SAC3/GANP/THP3"/>
</dbReference>
<dbReference type="PANTHER" id="PTHR12436">
    <property type="entry name" value="80 KDA MCM3-ASSOCIATED PROTEIN"/>
    <property type="match status" value="1"/>
</dbReference>
<dbReference type="GO" id="GO:0070390">
    <property type="term" value="C:transcription export complex 2"/>
    <property type="evidence" value="ECO:0007669"/>
    <property type="project" value="TreeGrafter"/>
</dbReference>
<evidence type="ECO:0000256" key="1">
    <source>
        <dbReference type="SAM" id="MobiDB-lite"/>
    </source>
</evidence>
<accession>A0A9P5SRT2</accession>
<feature type="domain" description="SAC3/GANP/THP3 conserved" evidence="2">
    <location>
        <begin position="388"/>
        <end position="687"/>
    </location>
</feature>
<dbReference type="Pfam" id="PF03399">
    <property type="entry name" value="SAC3_GANP"/>
    <property type="match status" value="1"/>
</dbReference>
<name>A0A9P5SRT2_9FUNG</name>
<feature type="compositionally biased region" description="Polar residues" evidence="1">
    <location>
        <begin position="148"/>
        <end position="169"/>
    </location>
</feature>
<feature type="region of interest" description="Disordered" evidence="1">
    <location>
        <begin position="1"/>
        <end position="169"/>
    </location>
</feature>
<feature type="compositionally biased region" description="Low complexity" evidence="1">
    <location>
        <begin position="89"/>
        <end position="104"/>
    </location>
</feature>
<feature type="region of interest" description="Disordered" evidence="1">
    <location>
        <begin position="220"/>
        <end position="259"/>
    </location>
</feature>
<dbReference type="GO" id="GO:0006406">
    <property type="term" value="P:mRNA export from nucleus"/>
    <property type="evidence" value="ECO:0007669"/>
    <property type="project" value="TreeGrafter"/>
</dbReference>
<comment type="caution">
    <text evidence="3">The sequence shown here is derived from an EMBL/GenBank/DDBJ whole genome shotgun (WGS) entry which is preliminary data.</text>
</comment>
<reference evidence="3" key="1">
    <citation type="journal article" date="2020" name="Fungal Divers.">
        <title>Resolving the Mortierellaceae phylogeny through synthesis of multi-gene phylogenetics and phylogenomics.</title>
        <authorList>
            <person name="Vandepol N."/>
            <person name="Liber J."/>
            <person name="Desiro A."/>
            <person name="Na H."/>
            <person name="Kennedy M."/>
            <person name="Barry K."/>
            <person name="Grigoriev I.V."/>
            <person name="Miller A.N."/>
            <person name="O'Donnell K."/>
            <person name="Stajich J.E."/>
            <person name="Bonito G."/>
        </authorList>
    </citation>
    <scope>NUCLEOTIDE SEQUENCE</scope>
    <source>
        <strain evidence="3">NVP1</strain>
    </source>
</reference>
<protein>
    <recommendedName>
        <fullName evidence="2">SAC3/GANP/THP3 conserved domain-containing protein</fullName>
    </recommendedName>
</protein>
<dbReference type="InterPro" id="IPR005062">
    <property type="entry name" value="SAC3/GANP/THP3_conserved"/>
</dbReference>
<sequence length="1446" mass="158787">MFGSAFGANGGANSSTKSGNTNSAGSAFDQYSSNQSNWNGGGAGNDGGARGRGRGGNYRGRGGANRGTSNMTYVAPSLASGNTNRQQHHQQQQFQQPFQQPIQRGRGGGGYVPRGRGRGAPGQFRSIQWRPDNSNAQNTDMDDDMASDLTSDSQWATSSTAMTNPTSSFSAFGSTPTAFTATSGSTFNSISGQTGSTFNSAGPTGSVFSSSVPSAFSPASAFQSTPTSTFNATTNSSSAFPTPASSFTETKEKPSGSAFGGTAFGGSAFGNSPSMAAKATSTFSPKSTNQNSRSALLNSSLSSSSSAPTSSTLRSLPKFQDQDANTPEDSENRLARFSAVPIGNRYEELKERRVLERQEAITKGTIPDPDKPRRLEDAITFIGTCQDMCPEFERHEREYQQSVESFEKIPGTDSIDHTRAVKIYARSAAGNEQALPSDVRPPAVLLSTLEYLIKEIVAKGELADSHAFVRDRTRSIRQDFTLQNNRGLEAIEAHEIIARYHILCIHQLCEVKSFSQQQEMEQLRKVLTSLQEFYDDMRAEGIRCPNEAEFRAYHMLSHMWDPDMLRQAQQLPRHIFQDPFIQAATELHIMSRRNNDIRRRAKTQSEASPNLFSRFFKKIAGGSVTYLMACLVETSFAEIRKGALKAINKSYLDRHGGIPIDDLMDMLGFDDVEECIENCQEYGLEISYENRPSVVVNRRVNRQRIFKEGTTGFKQRRSMRIVEAKRENYSAVQIIYGETPGPINRTGSMPKPSSVQRPITTFAPQRRQPVATSGATLTGMSNLPTTAPVLARLPAVTQPSQAGIFNFGIDTSTKPSLPQAPPSAGSQSVFGKQQIAPTFQFGVAASNLPSTSAPSAPAIGLGVSSSLNPLVSSFKPITPSPLQAALSIPPPSVIPFSAAPQPPQFNFASSQAAVVTTKPPAFEFKAPTIPSTPPVPTGAVSFSTPPAKSLSSFSGTVSTAPFSISTGAANATPVLIPPPSPISTPKTDAITIVTKRGRIYPRSVVESVWNEIQNETIDRFARSIVAQVHHDTSVERSIRRAEERKHAVRIEEAVIMNGVMDHVMRQVFAEVCSEIYRETKLQRWVIRKWRAFAIKSRKRAEELKRRQDHYLANVRAMSSRAGLGEDEMAIKIREYKAEQDRINRRPRSHVDQEDYPRNAKNNIGVKSMVEAVNKKRRRLMVLEQEGSPDNALLAIMKEAAAPNREMWAPVLIQAIVEHQYQLTHPSGSSSKQHHPWRLFVNTPDFKETSSKWLMTKLGTEMGRSTKIHQRSGHMITSHRRTQTSGMDVVVHGFVDESLQDLTTLCPSQTIMETSALIFVFSKVPFADDEATESAINHYWNTEKLRLARFLSCFKGIKQPLVLVMWGEPSMWETLSPYAVQSLELDTIMATPGSGVARYSFLVMDLMSNMKLDRYIAGALEWLAAETRDLVAGIEDQSARLSRIALD</sequence>
<evidence type="ECO:0000313" key="3">
    <source>
        <dbReference type="EMBL" id="KAF9334551.1"/>
    </source>
</evidence>
<keyword evidence="4" id="KW-1185">Reference proteome</keyword>
<feature type="compositionally biased region" description="Low complexity" evidence="1">
    <location>
        <begin position="220"/>
        <end position="248"/>
    </location>
</feature>
<proteinExistence type="predicted"/>
<feature type="compositionally biased region" description="Polar residues" evidence="1">
    <location>
        <begin position="16"/>
        <end position="38"/>
    </location>
</feature>
<dbReference type="GO" id="GO:0005737">
    <property type="term" value="C:cytoplasm"/>
    <property type="evidence" value="ECO:0007669"/>
    <property type="project" value="TreeGrafter"/>
</dbReference>
<feature type="compositionally biased region" description="Gly residues" evidence="1">
    <location>
        <begin position="39"/>
        <end position="65"/>
    </location>
</feature>
<dbReference type="Gene3D" id="1.25.40.990">
    <property type="match status" value="1"/>
</dbReference>
<gene>
    <name evidence="3" type="ORF">BG006_001967</name>
</gene>
<feature type="region of interest" description="Disordered" evidence="1">
    <location>
        <begin position="275"/>
        <end position="336"/>
    </location>
</feature>
<dbReference type="Proteomes" id="UP000696485">
    <property type="component" value="Unassembled WGS sequence"/>
</dbReference>
<dbReference type="EMBL" id="JAAAUY010000142">
    <property type="protein sequence ID" value="KAF9334551.1"/>
    <property type="molecule type" value="Genomic_DNA"/>
</dbReference>
<feature type="compositionally biased region" description="Polar residues" evidence="1">
    <location>
        <begin position="275"/>
        <end position="290"/>
    </location>
</feature>
<evidence type="ECO:0000313" key="4">
    <source>
        <dbReference type="Proteomes" id="UP000696485"/>
    </source>
</evidence>
<feature type="compositionally biased region" description="Low complexity" evidence="1">
    <location>
        <begin position="1"/>
        <end position="15"/>
    </location>
</feature>